<proteinExistence type="predicted"/>
<dbReference type="AlphaFoldDB" id="A0A0K0FQH2"/>
<sequence length="178" mass="20478">MADFVHSIEKFAPKMENATIWLQQLESAIRLDALVEDELDILLIKLDLSIIKLIEKKRLTTCQEIKQFLKDNYEGTNSIENSLRKLITFKLNLESANALKSSLNELEKLMSTAHNSLGEKTLEREIHTYILKSLAHNPTLLHATGYFLNNRSIEELKTKIITAYKLSNQDKNLHCSYC</sequence>
<organism evidence="1 2">
    <name type="scientific">Strongyloides venezuelensis</name>
    <name type="common">Threadworm</name>
    <dbReference type="NCBI Taxonomy" id="75913"/>
    <lineage>
        <taxon>Eukaryota</taxon>
        <taxon>Metazoa</taxon>
        <taxon>Ecdysozoa</taxon>
        <taxon>Nematoda</taxon>
        <taxon>Chromadorea</taxon>
        <taxon>Rhabditida</taxon>
        <taxon>Tylenchina</taxon>
        <taxon>Panagrolaimomorpha</taxon>
        <taxon>Strongyloidoidea</taxon>
        <taxon>Strongyloididae</taxon>
        <taxon>Strongyloides</taxon>
    </lineage>
</organism>
<accession>A0A0K0FQH2</accession>
<evidence type="ECO:0000313" key="2">
    <source>
        <dbReference type="WBParaSite" id="SVE_1182900.1"/>
    </source>
</evidence>
<name>A0A0K0FQH2_STRVS</name>
<reference evidence="2" key="2">
    <citation type="submission" date="2015-08" db="UniProtKB">
        <authorList>
            <consortium name="WormBaseParasite"/>
        </authorList>
    </citation>
    <scope>IDENTIFICATION</scope>
</reference>
<reference evidence="1" key="1">
    <citation type="submission" date="2014-07" db="EMBL/GenBank/DDBJ databases">
        <authorList>
            <person name="Martin A.A"/>
            <person name="De Silva N."/>
        </authorList>
    </citation>
    <scope>NUCLEOTIDE SEQUENCE</scope>
</reference>
<keyword evidence="1" id="KW-1185">Reference proteome</keyword>
<dbReference type="Proteomes" id="UP000035680">
    <property type="component" value="Unassembled WGS sequence"/>
</dbReference>
<dbReference type="WBParaSite" id="SVE_1182900.1">
    <property type="protein sequence ID" value="SVE_1182900.1"/>
    <property type="gene ID" value="SVE_1182900"/>
</dbReference>
<evidence type="ECO:0000313" key="1">
    <source>
        <dbReference type="Proteomes" id="UP000035680"/>
    </source>
</evidence>
<protein>
    <submittedName>
        <fullName evidence="2">Uncharacterized protein</fullName>
    </submittedName>
</protein>